<dbReference type="Proteomes" id="UP000007392">
    <property type="component" value="Chromosome"/>
</dbReference>
<feature type="region of interest" description="Disordered" evidence="1">
    <location>
        <begin position="1"/>
        <end position="21"/>
    </location>
</feature>
<sequence>MDTTRGDSMEHRQAQTTDEQAAVQAAETVDANIAMDQEFYEDAEFNMEEIDMAHVKRNGS</sequence>
<reference evidence="2 3" key="1">
    <citation type="submission" date="2013-06" db="EMBL/GenBank/DDBJ databases">
        <title>Complete genome sequence of Paenibacillus mucilaginosus K02.</title>
        <authorList>
            <person name="Xiao B."/>
            <person name="Sun L."/>
            <person name="Xiao L."/>
            <person name="Lian B."/>
        </authorList>
    </citation>
    <scope>NUCLEOTIDE SEQUENCE [LARGE SCALE GENOMIC DNA]</scope>
    <source>
        <strain evidence="2 3">K02</strain>
    </source>
</reference>
<dbReference type="HOGENOM" id="CLU_3082652_0_0_9"/>
<name>I0BMI8_9BACL</name>
<evidence type="ECO:0000313" key="2">
    <source>
        <dbReference type="EMBL" id="AFH63585.2"/>
    </source>
</evidence>
<accession>I0BMI8</accession>
<gene>
    <name evidence="2" type="ORF">B2K_23300</name>
</gene>
<dbReference type="KEGG" id="pmw:B2K_23300"/>
<organism evidence="2 3">
    <name type="scientific">Paenibacillus mucilaginosus K02</name>
    <dbReference type="NCBI Taxonomy" id="997761"/>
    <lineage>
        <taxon>Bacteria</taxon>
        <taxon>Bacillati</taxon>
        <taxon>Bacillota</taxon>
        <taxon>Bacilli</taxon>
        <taxon>Bacillales</taxon>
        <taxon>Paenibacillaceae</taxon>
        <taxon>Paenibacillus</taxon>
    </lineage>
</organism>
<dbReference type="EMBL" id="CP003422">
    <property type="protein sequence ID" value="AFH63585.2"/>
    <property type="molecule type" value="Genomic_DNA"/>
</dbReference>
<evidence type="ECO:0000313" key="3">
    <source>
        <dbReference type="Proteomes" id="UP000007392"/>
    </source>
</evidence>
<proteinExistence type="predicted"/>
<feature type="compositionally biased region" description="Basic and acidic residues" evidence="1">
    <location>
        <begin position="1"/>
        <end position="13"/>
    </location>
</feature>
<dbReference type="AlphaFoldDB" id="I0BMI8"/>
<evidence type="ECO:0000256" key="1">
    <source>
        <dbReference type="SAM" id="MobiDB-lite"/>
    </source>
</evidence>
<dbReference type="RefSeq" id="WP_016362764.1">
    <property type="nucleotide sequence ID" value="NC_017672.3"/>
</dbReference>
<protein>
    <submittedName>
        <fullName evidence="2">Uncharacterized protein</fullName>
    </submittedName>
</protein>